<dbReference type="InterPro" id="IPR004843">
    <property type="entry name" value="Calcineurin-like_PHP"/>
</dbReference>
<dbReference type="SUPFAM" id="SSF56300">
    <property type="entry name" value="Metallo-dependent phosphatases"/>
    <property type="match status" value="1"/>
</dbReference>
<name>A0A562ZDL8_9BURK</name>
<accession>A0A562ZDL8</accession>
<sequence>MNLLILSDLHVEFAPFVPNPAAVQQANVVILAGDIHKGVAGLHWAHASFPGKEVIYVAGNHEYYGGHWTRTLAEMRSASEELDIHFLENDAIELDGVRILGTSLWADFLYFDAAMRHRAELDYKVGLMDCRRIKADPVPGLHWNSSRHNLSPLHVRLRSEESLAWLTAQLEQDFAGPTVVVTHHLPHRNSVAERYVDDALTPGFVTLVPEDAITRADLWVHGHTHDSVDFVLGAQSAGVDAPSGKGTRVVCNPRGYPMGGGKDAAFENARFIPDLVVEVA</sequence>
<dbReference type="PANTHER" id="PTHR37844:SF2">
    <property type="entry name" value="SER_THR PROTEIN PHOSPHATASE SUPERFAMILY (AFU_ORTHOLOGUE AFUA_1G14840)"/>
    <property type="match status" value="1"/>
</dbReference>
<evidence type="ECO:0000313" key="2">
    <source>
        <dbReference type="EMBL" id="TWO63120.1"/>
    </source>
</evidence>
<dbReference type="PANTHER" id="PTHR37844">
    <property type="entry name" value="SER/THR PROTEIN PHOSPHATASE SUPERFAMILY (AFU_ORTHOLOGUE AFUA_1G14840)"/>
    <property type="match status" value="1"/>
</dbReference>
<gene>
    <name evidence="2" type="ORF">FN976_28600</name>
</gene>
<dbReference type="OrthoDB" id="356681at2"/>
<dbReference type="AlphaFoldDB" id="A0A562ZDL8"/>
<dbReference type="RefSeq" id="WP_145897487.1">
    <property type="nucleotide sequence ID" value="NZ_VOBQ01000038.1"/>
</dbReference>
<dbReference type="Gene3D" id="3.60.21.10">
    <property type="match status" value="1"/>
</dbReference>
<proteinExistence type="predicted"/>
<evidence type="ECO:0000313" key="3">
    <source>
        <dbReference type="Proteomes" id="UP000318199"/>
    </source>
</evidence>
<keyword evidence="3" id="KW-1185">Reference proteome</keyword>
<organism evidence="2 3">
    <name type="scientific">Caenimonas sedimenti</name>
    <dbReference type="NCBI Taxonomy" id="2596921"/>
    <lineage>
        <taxon>Bacteria</taxon>
        <taxon>Pseudomonadati</taxon>
        <taxon>Pseudomonadota</taxon>
        <taxon>Betaproteobacteria</taxon>
        <taxon>Burkholderiales</taxon>
        <taxon>Comamonadaceae</taxon>
        <taxon>Caenimonas</taxon>
    </lineage>
</organism>
<protein>
    <recommendedName>
        <fullName evidence="1">Calcineurin-like phosphoesterase domain-containing protein</fullName>
    </recommendedName>
</protein>
<reference evidence="2 3" key="1">
    <citation type="submission" date="2019-07" db="EMBL/GenBank/DDBJ databases">
        <title>Caenimonas sedimenti sp. nov., isolated from activated sludge.</title>
        <authorList>
            <person name="Xu J."/>
        </authorList>
    </citation>
    <scope>NUCLEOTIDE SEQUENCE [LARGE SCALE GENOMIC DNA]</scope>
    <source>
        <strain evidence="2 3">HX-9-20</strain>
    </source>
</reference>
<evidence type="ECO:0000259" key="1">
    <source>
        <dbReference type="Pfam" id="PF00149"/>
    </source>
</evidence>
<dbReference type="InterPro" id="IPR029052">
    <property type="entry name" value="Metallo-depent_PP-like"/>
</dbReference>
<feature type="domain" description="Calcineurin-like phosphoesterase" evidence="1">
    <location>
        <begin position="1"/>
        <end position="226"/>
    </location>
</feature>
<comment type="caution">
    <text evidence="2">The sequence shown here is derived from an EMBL/GenBank/DDBJ whole genome shotgun (WGS) entry which is preliminary data.</text>
</comment>
<dbReference type="Proteomes" id="UP000318199">
    <property type="component" value="Unassembled WGS sequence"/>
</dbReference>
<dbReference type="EMBL" id="VOBQ01000038">
    <property type="protein sequence ID" value="TWO63120.1"/>
    <property type="molecule type" value="Genomic_DNA"/>
</dbReference>
<dbReference type="Pfam" id="PF00149">
    <property type="entry name" value="Metallophos"/>
    <property type="match status" value="1"/>
</dbReference>
<dbReference type="GO" id="GO:0016787">
    <property type="term" value="F:hydrolase activity"/>
    <property type="evidence" value="ECO:0007669"/>
    <property type="project" value="InterPro"/>
</dbReference>